<organism evidence="2 3">
    <name type="scientific">Anopheles melas</name>
    <dbReference type="NCBI Taxonomy" id="34690"/>
    <lineage>
        <taxon>Eukaryota</taxon>
        <taxon>Metazoa</taxon>
        <taxon>Ecdysozoa</taxon>
        <taxon>Arthropoda</taxon>
        <taxon>Hexapoda</taxon>
        <taxon>Insecta</taxon>
        <taxon>Pterygota</taxon>
        <taxon>Neoptera</taxon>
        <taxon>Endopterygota</taxon>
        <taxon>Diptera</taxon>
        <taxon>Nematocera</taxon>
        <taxon>Culicoidea</taxon>
        <taxon>Culicidae</taxon>
        <taxon>Anophelinae</taxon>
        <taxon>Anopheles</taxon>
    </lineage>
</organism>
<dbReference type="VEuPathDB" id="VectorBase:AMEC014118"/>
<dbReference type="EnsemblMetazoa" id="AMEC014118-RA">
    <property type="protein sequence ID" value="AMEC014118-PA"/>
    <property type="gene ID" value="AMEC014118"/>
</dbReference>
<feature type="region of interest" description="Disordered" evidence="1">
    <location>
        <begin position="102"/>
        <end position="129"/>
    </location>
</feature>
<accession>A0A182U575</accession>
<evidence type="ECO:0000256" key="1">
    <source>
        <dbReference type="SAM" id="MobiDB-lite"/>
    </source>
</evidence>
<evidence type="ECO:0000313" key="3">
    <source>
        <dbReference type="Proteomes" id="UP000075902"/>
    </source>
</evidence>
<reference evidence="2" key="2">
    <citation type="submission" date="2020-05" db="UniProtKB">
        <authorList>
            <consortium name="EnsemblMetazoa"/>
        </authorList>
    </citation>
    <scope>IDENTIFICATION</scope>
    <source>
        <strain evidence="2">CM1001059</strain>
    </source>
</reference>
<evidence type="ECO:0000313" key="2">
    <source>
        <dbReference type="EnsemblMetazoa" id="AMEC014118-PA"/>
    </source>
</evidence>
<dbReference type="Proteomes" id="UP000075902">
    <property type="component" value="Unassembled WGS sequence"/>
</dbReference>
<keyword evidence="3" id="KW-1185">Reference proteome</keyword>
<name>A0A182U575_9DIPT</name>
<dbReference type="AlphaFoldDB" id="A0A182U575"/>
<feature type="compositionally biased region" description="Low complexity" evidence="1">
    <location>
        <begin position="117"/>
        <end position="129"/>
    </location>
</feature>
<sequence length="129" mass="13730">MAHIFSAVHRPINCSSSRERAALSSTHEFEADLCCGGLCGQILSAISGPGILSNRSQPRTSSTYRAEGKVARVQGPWLDFHVHQCVHHGSAHRVGTRSWAGTGFATSRFSSPPPAATPAQSARSPPVRL</sequence>
<protein>
    <submittedName>
        <fullName evidence="2">Uncharacterized protein</fullName>
    </submittedName>
</protein>
<proteinExistence type="predicted"/>
<reference evidence="3" key="1">
    <citation type="submission" date="2014-01" db="EMBL/GenBank/DDBJ databases">
        <title>The Genome Sequence of Anopheles melas CM1001059_A (V2).</title>
        <authorList>
            <consortium name="The Broad Institute Genomics Platform"/>
            <person name="Neafsey D.E."/>
            <person name="Besansky N."/>
            <person name="Howell P."/>
            <person name="Walton C."/>
            <person name="Young S.K."/>
            <person name="Zeng Q."/>
            <person name="Gargeya S."/>
            <person name="Fitzgerald M."/>
            <person name="Haas B."/>
            <person name="Abouelleil A."/>
            <person name="Allen A.W."/>
            <person name="Alvarado L."/>
            <person name="Arachchi H.M."/>
            <person name="Berlin A.M."/>
            <person name="Chapman S.B."/>
            <person name="Gainer-Dewar J."/>
            <person name="Goldberg J."/>
            <person name="Griggs A."/>
            <person name="Gujja S."/>
            <person name="Hansen M."/>
            <person name="Howarth C."/>
            <person name="Imamovic A."/>
            <person name="Ireland A."/>
            <person name="Larimer J."/>
            <person name="McCowan C."/>
            <person name="Murphy C."/>
            <person name="Pearson M."/>
            <person name="Poon T.W."/>
            <person name="Priest M."/>
            <person name="Roberts A."/>
            <person name="Saif S."/>
            <person name="Shea T."/>
            <person name="Sisk P."/>
            <person name="Sykes S."/>
            <person name="Wortman J."/>
            <person name="Nusbaum C."/>
            <person name="Birren B."/>
        </authorList>
    </citation>
    <scope>NUCLEOTIDE SEQUENCE [LARGE SCALE GENOMIC DNA]</scope>
    <source>
        <strain evidence="3">CM1001059</strain>
    </source>
</reference>